<gene>
    <name evidence="5" type="ORF">C5750_00390</name>
</gene>
<proteinExistence type="predicted"/>
<dbReference type="GO" id="GO:1901135">
    <property type="term" value="P:carbohydrate derivative metabolic process"/>
    <property type="evidence" value="ECO:0007669"/>
    <property type="project" value="InterPro"/>
</dbReference>
<dbReference type="SUPFAM" id="SSF53697">
    <property type="entry name" value="SIS domain"/>
    <property type="match status" value="1"/>
</dbReference>
<comment type="caution">
    <text evidence="5">The sequence shown here is derived from an EMBL/GenBank/DDBJ whole genome shotgun (WGS) entry which is preliminary data.</text>
</comment>
<dbReference type="InterPro" id="IPR046348">
    <property type="entry name" value="SIS_dom_sf"/>
</dbReference>
<dbReference type="InterPro" id="IPR009057">
    <property type="entry name" value="Homeodomain-like_sf"/>
</dbReference>
<dbReference type="RefSeq" id="WP_105731897.1">
    <property type="nucleotide sequence ID" value="NZ_PVBT01000001.1"/>
</dbReference>
<dbReference type="PROSITE" id="PS51071">
    <property type="entry name" value="HTH_RPIR"/>
    <property type="match status" value="1"/>
</dbReference>
<dbReference type="Pfam" id="PF01380">
    <property type="entry name" value="SIS"/>
    <property type="match status" value="1"/>
</dbReference>
<feature type="domain" description="HTH rpiR-type" evidence="4">
    <location>
        <begin position="3"/>
        <end position="79"/>
    </location>
</feature>
<name>A0A2S9JWC7_9HYPH</name>
<evidence type="ECO:0000256" key="3">
    <source>
        <dbReference type="ARBA" id="ARBA00023163"/>
    </source>
</evidence>
<organism evidence="5 6">
    <name type="scientific">Phyllobacterium myrsinacearum</name>
    <dbReference type="NCBI Taxonomy" id="28101"/>
    <lineage>
        <taxon>Bacteria</taxon>
        <taxon>Pseudomonadati</taxon>
        <taxon>Pseudomonadota</taxon>
        <taxon>Alphaproteobacteria</taxon>
        <taxon>Hyphomicrobiales</taxon>
        <taxon>Phyllobacteriaceae</taxon>
        <taxon>Phyllobacterium</taxon>
    </lineage>
</organism>
<dbReference type="InterPro" id="IPR036388">
    <property type="entry name" value="WH-like_DNA-bd_sf"/>
</dbReference>
<dbReference type="GO" id="GO:0003700">
    <property type="term" value="F:DNA-binding transcription factor activity"/>
    <property type="evidence" value="ECO:0007669"/>
    <property type="project" value="InterPro"/>
</dbReference>
<reference evidence="5 6" key="1">
    <citation type="submission" date="2018-02" db="EMBL/GenBank/DDBJ databases">
        <title>The draft genome of Phyllobacterium myrsinacearum DSM5892.</title>
        <authorList>
            <person name="Li L."/>
            <person name="Liu L."/>
            <person name="Zhang X."/>
            <person name="Wang T."/>
        </authorList>
    </citation>
    <scope>NUCLEOTIDE SEQUENCE [LARGE SCALE GENOMIC DNA]</scope>
    <source>
        <strain evidence="5 6">DSM 5892</strain>
    </source>
</reference>
<evidence type="ECO:0000256" key="1">
    <source>
        <dbReference type="ARBA" id="ARBA00023015"/>
    </source>
</evidence>
<accession>A0A2S9JWC7</accession>
<dbReference type="InterPro" id="IPR047640">
    <property type="entry name" value="RpiR-like"/>
</dbReference>
<evidence type="ECO:0000313" key="5">
    <source>
        <dbReference type="EMBL" id="PRD57654.1"/>
    </source>
</evidence>
<dbReference type="SUPFAM" id="SSF46689">
    <property type="entry name" value="Homeodomain-like"/>
    <property type="match status" value="1"/>
</dbReference>
<evidence type="ECO:0000313" key="6">
    <source>
        <dbReference type="Proteomes" id="UP000238563"/>
    </source>
</evidence>
<dbReference type="GO" id="GO:0097367">
    <property type="term" value="F:carbohydrate derivative binding"/>
    <property type="evidence" value="ECO:0007669"/>
    <property type="project" value="InterPro"/>
</dbReference>
<evidence type="ECO:0000256" key="2">
    <source>
        <dbReference type="ARBA" id="ARBA00023125"/>
    </source>
</evidence>
<keyword evidence="1" id="KW-0805">Transcription regulation</keyword>
<dbReference type="InterPro" id="IPR001347">
    <property type="entry name" value="SIS_dom"/>
</dbReference>
<dbReference type="InterPro" id="IPR000281">
    <property type="entry name" value="HTH_RpiR"/>
</dbReference>
<keyword evidence="2" id="KW-0238">DNA-binding</keyword>
<sequence>MGTSISELISEKIDAMSTSERKAAQTLIANYPLIGLRTVAEFSAQAGVSSPTILRFVSRLGFQGYPEFQQALQQELAAQIQSPLNRATIIQSSKSSTAYPLMEAAIENIRETFHHLSTQQLDDATEALSRTRTHVYLLGGRFTDPIAIYMAAHLKIIRSGVTHLTGQESNWRDQLIDMGKKDVLVIFDIRRYQDSLIRFAEKAQARGVEIVLVTDQWLSPIARFARHVIAGRTAVPSPWDSSTTLFLMAETLIAGVTQKLQNSSAERIRDMEQLRDG</sequence>
<dbReference type="Gene3D" id="3.40.50.10490">
    <property type="entry name" value="Glucose-6-phosphate isomerase like protein, domain 1"/>
    <property type="match status" value="1"/>
</dbReference>
<dbReference type="PANTHER" id="PTHR30514">
    <property type="entry name" value="GLUCOKINASE"/>
    <property type="match status" value="1"/>
</dbReference>
<dbReference type="Pfam" id="PF01418">
    <property type="entry name" value="HTH_6"/>
    <property type="match status" value="1"/>
</dbReference>
<evidence type="ECO:0000259" key="4">
    <source>
        <dbReference type="PROSITE" id="PS51071"/>
    </source>
</evidence>
<dbReference type="OrthoDB" id="3574600at2"/>
<dbReference type="Gene3D" id="1.10.10.10">
    <property type="entry name" value="Winged helix-like DNA-binding domain superfamily/Winged helix DNA-binding domain"/>
    <property type="match status" value="1"/>
</dbReference>
<dbReference type="EMBL" id="PVBT01000001">
    <property type="protein sequence ID" value="PRD57654.1"/>
    <property type="molecule type" value="Genomic_DNA"/>
</dbReference>
<keyword evidence="6" id="KW-1185">Reference proteome</keyword>
<keyword evidence="3" id="KW-0804">Transcription</keyword>
<dbReference type="AlphaFoldDB" id="A0A2S9JWC7"/>
<protein>
    <submittedName>
        <fullName evidence="5">RpiR family transcriptional regulator</fullName>
    </submittedName>
</protein>
<dbReference type="CDD" id="cd05013">
    <property type="entry name" value="SIS_RpiR"/>
    <property type="match status" value="1"/>
</dbReference>
<dbReference type="InterPro" id="IPR035472">
    <property type="entry name" value="RpiR-like_SIS"/>
</dbReference>
<dbReference type="Proteomes" id="UP000238563">
    <property type="component" value="Unassembled WGS sequence"/>
</dbReference>
<dbReference type="PANTHER" id="PTHR30514:SF18">
    <property type="entry name" value="RPIR-FAMILY TRANSCRIPTIONAL REGULATOR"/>
    <property type="match status" value="1"/>
</dbReference>
<dbReference type="GO" id="GO:0003677">
    <property type="term" value="F:DNA binding"/>
    <property type="evidence" value="ECO:0007669"/>
    <property type="project" value="UniProtKB-KW"/>
</dbReference>